<feature type="domain" description="Calponin-homology (CH)" evidence="7">
    <location>
        <begin position="681"/>
        <end position="802"/>
    </location>
</feature>
<dbReference type="InterPro" id="IPR036872">
    <property type="entry name" value="CH_dom_sf"/>
</dbReference>
<feature type="compositionally biased region" description="Polar residues" evidence="6">
    <location>
        <begin position="77"/>
        <end position="94"/>
    </location>
</feature>
<dbReference type="InterPro" id="IPR001589">
    <property type="entry name" value="Actinin_actin-bd_CS"/>
</dbReference>
<evidence type="ECO:0000256" key="2">
    <source>
        <dbReference type="ARBA" id="ARBA00022490"/>
    </source>
</evidence>
<reference evidence="8 9" key="2">
    <citation type="journal article" date="2008" name="Nature">
        <title>The Phaeodactylum genome reveals the evolutionary history of diatom genomes.</title>
        <authorList>
            <person name="Bowler C."/>
            <person name="Allen A.E."/>
            <person name="Badger J.H."/>
            <person name="Grimwood J."/>
            <person name="Jabbari K."/>
            <person name="Kuo A."/>
            <person name="Maheswari U."/>
            <person name="Martens C."/>
            <person name="Maumus F."/>
            <person name="Otillar R.P."/>
            <person name="Rayko E."/>
            <person name="Salamov A."/>
            <person name="Vandepoele K."/>
            <person name="Beszteri B."/>
            <person name="Gruber A."/>
            <person name="Heijde M."/>
            <person name="Katinka M."/>
            <person name="Mock T."/>
            <person name="Valentin K."/>
            <person name="Verret F."/>
            <person name="Berges J.A."/>
            <person name="Brownlee C."/>
            <person name="Cadoret J.P."/>
            <person name="Chiovitti A."/>
            <person name="Choi C.J."/>
            <person name="Coesel S."/>
            <person name="De Martino A."/>
            <person name="Detter J.C."/>
            <person name="Durkin C."/>
            <person name="Falciatore A."/>
            <person name="Fournet J."/>
            <person name="Haruta M."/>
            <person name="Huysman M.J."/>
            <person name="Jenkins B.D."/>
            <person name="Jiroutova K."/>
            <person name="Jorgensen R.E."/>
            <person name="Joubert Y."/>
            <person name="Kaplan A."/>
            <person name="Kroger N."/>
            <person name="Kroth P.G."/>
            <person name="La Roche J."/>
            <person name="Lindquist E."/>
            <person name="Lommer M."/>
            <person name="Martin-Jezequel V."/>
            <person name="Lopez P.J."/>
            <person name="Lucas S."/>
            <person name="Mangogna M."/>
            <person name="McGinnis K."/>
            <person name="Medlin L.K."/>
            <person name="Montsant A."/>
            <person name="Oudot-Le Secq M.P."/>
            <person name="Napoli C."/>
            <person name="Obornik M."/>
            <person name="Parker M.S."/>
            <person name="Petit J.L."/>
            <person name="Porcel B.M."/>
            <person name="Poulsen N."/>
            <person name="Robison M."/>
            <person name="Rychlewski L."/>
            <person name="Rynearson T.A."/>
            <person name="Schmutz J."/>
            <person name="Shapiro H."/>
            <person name="Siaut M."/>
            <person name="Stanley M."/>
            <person name="Sussman M.R."/>
            <person name="Taylor A.R."/>
            <person name="Vardi A."/>
            <person name="von Dassow P."/>
            <person name="Vyverman W."/>
            <person name="Willis A."/>
            <person name="Wyrwicz L.S."/>
            <person name="Rokhsar D.S."/>
            <person name="Weissenbach J."/>
            <person name="Armbrust E.V."/>
            <person name="Green B.R."/>
            <person name="Van de Peer Y."/>
            <person name="Grigoriev I.V."/>
        </authorList>
    </citation>
    <scope>NUCLEOTIDE SEQUENCE [LARGE SCALE GENOMIC DNA]</scope>
    <source>
        <strain evidence="8 9">CCMP1335</strain>
    </source>
</reference>
<comment type="subcellular location">
    <subcellularLocation>
        <location evidence="1">Cytoplasm</location>
    </subcellularLocation>
</comment>
<accession>B8BUZ6</accession>
<dbReference type="Pfam" id="PF00612">
    <property type="entry name" value="IQ"/>
    <property type="match status" value="9"/>
</dbReference>
<feature type="domain" description="Calponin-homology (CH)" evidence="7">
    <location>
        <begin position="524"/>
        <end position="636"/>
    </location>
</feature>
<dbReference type="InterPro" id="IPR027417">
    <property type="entry name" value="P-loop_NTPase"/>
</dbReference>
<dbReference type="GO" id="GO:0005737">
    <property type="term" value="C:cytoplasm"/>
    <property type="evidence" value="ECO:0007669"/>
    <property type="project" value="UniProtKB-SubCell"/>
</dbReference>
<dbReference type="GO" id="GO:0000922">
    <property type="term" value="C:spindle pole"/>
    <property type="evidence" value="ECO:0000318"/>
    <property type="project" value="GO_Central"/>
</dbReference>
<dbReference type="SMART" id="SM00015">
    <property type="entry name" value="IQ"/>
    <property type="match status" value="26"/>
</dbReference>
<keyword evidence="5" id="KW-0009">Actin-binding</keyword>
<dbReference type="PROSITE" id="PS50096">
    <property type="entry name" value="IQ"/>
    <property type="match status" value="11"/>
</dbReference>
<sequence length="1950" mass="220705">MSGIMMNSSSRVHQHSTNTPRPSSAPTPTTSTGRKPLSSFNSNVVVARSNALRPHQPKWQRQSSSKSHNKMKPLGASNRSFSTNDLMQQQQQHGSAIKSATKKQQQQPMGSFVYSTPKIKTSSVRRTSSTANNTKQQQRRSLGSAALSNRRLNLDPLGEAIYCDTNVVGVGYRGRRSNNAVVEEEGRPSNNLTDFIAGRRAKLAQIGGDLRCNSNNVMVDTSEESGGALMAEYKRQASHWRRYSSFKSYYHARPVGDATVVLGMMQQSEPKEIAIQPQQQTTTARSSSLTPTDAHWEAKQSVAFSNWLNHLFLPTDAQVNHLSDDSNANALLTLLTHQQRSAESKAATVLFTSFEMMETRDSIEREVGRGRLVLRSDRDILADVQLREGLTELLLSYSSRWLQLGLETVLGLYDGEGRKMSERLPKKFLKRVIEEMILSEPSTVMKYTGGRCKTPCGKFEKRLRARLQQHALTKMLTLVAFLDLAKERHLLADDPCLFEKSATVKSSLQVLVSICQNCFARDECIAKHSYLGISVSHVQNPLDEYEFFIENLAVDLKDGVRLAKMVEILTMTKNVLTEMRLPAVSRDHKIHNVGIVLSALHNAGVGNISDVTAAHIVDAHQPRILQLLWSIIVEFQIAAVLDASAICKEIDRLSQLKTRENNNGKDSLGLEQLDLTGGTYERIKRLLLVWCQVVCSFHGVSVENFSTSFADGKVLCLLISFYLPSILPLQAIRPTVSDLQITTKTGVKIAGYVHKKGNLALAMARMSEVGGIPPLFSASDFLLPPEEKAIILCLSFLFSRLTVTQQEFVATSFQRRVVASLAFRFTVTLHRASILIQCHVRRHLASKAVSGMRAKMACLLIQTSWRSSQTSSAYQFVRKGVVSFQSLWRKHVARSSYRSTLTQFVKLQTQWRTHSCLNQYISIRNNVIIVQSAVRRCLVISRLRKIVDASFRERIMFRRYLRWRKKSGTRSKLESLFHLVESRGAMNLSCVNSNAAVHIQAVYRGLIGRTKMKRMIHASTQIQRFWRGCQAKISFGFDLMSVIVTQSIVRRFVIRRQIERRHRASTDLQKVWRGYNAKVSYGFDLMAVVIVQSVARAFIARRSVDQLRKASVSIQRVWRGHQAKVLYGFVLMDVVVTQSFARRFITRRRAEERICASSRIQSVLRGYRKKNEYVTDALDIATAQSIARTFICRKQGDSLCDAAIVIQRVWRGRTSRHKHEAFRLGVITVQSHARCFFARRKSSNMAMAKSHNNAAIGIQRVWRGHKAKHLHRSVFVALVTMQSRARMLTAKRDRDIKLQSTRKHHAATIIQRCWISKTFRSKYLQMQQLVRICQAYARRNLAASSFRRQKNCAVVMQRHWRGFCARVQVSISLGAASVIQACIRRDLASTHVSELKERAQSVVKTQSLWKASKTKQLIAMHKAPAVSIQTFARQASATKAAANQHYLAILIQSSWRRFVAKRQFMKSLRDVVVVQGLERCHHQQVAAVAIQSGFRHWLRRRQAQHAINIQRNWKGFSVRQEYRRKLQCHARRCIAGRTLSRIKSETSVAEPTPYYDHSLLSDQEVVSFVSRHAPRRHHVCDEVALRESPNTSRQNSPTLLYEESAVIIQKAWRCYTASIALSIIKIAADIIQNTSRRYLVKLKMRRLNDSATTIQRFSRGICTRMHNREETIAATEIQRVWRGYSVNVEFMLTVLSAIRIQSCARRFLEAKSKVDGSYRREEPGTTASLLTNGSDEMSLYVVDSSFDGQIELQPDGICSPRFHIDHGVQGVQTRKQLRRSSALQSAQKSNTTQLQPLYPEHSAQRITTRSTTMTLNLAQSAEALRVLKTSRLLSEVTAAVSTLEITTMQSVDCCKYFTEANAHYSFFYLIGSCNRSSPHLELLMSILQTLTNVASHPSTVPPLATVEAVDILTDLVQMFRDKSRLFALSSSLLERLILSDNTLLVSELFC</sequence>
<dbReference type="KEGG" id="tps:THAPSDRAFT_2653"/>
<dbReference type="GO" id="GO:0000278">
    <property type="term" value="P:mitotic cell cycle"/>
    <property type="evidence" value="ECO:0000318"/>
    <property type="project" value="GO_Central"/>
</dbReference>
<gene>
    <name evidence="8" type="ORF">THAPSDRAFT_2653</name>
</gene>
<dbReference type="PANTHER" id="PTHR22706">
    <property type="entry name" value="ASSEMBLY FACTOR FOR SPINDLE MICROTUBULES"/>
    <property type="match status" value="1"/>
</dbReference>
<dbReference type="InParanoid" id="B8BUZ6"/>
<dbReference type="PROSITE" id="PS50021">
    <property type="entry name" value="CH"/>
    <property type="match status" value="2"/>
</dbReference>
<reference evidence="8 9" key="1">
    <citation type="journal article" date="2004" name="Science">
        <title>The genome of the diatom Thalassiosira pseudonana: ecology, evolution, and metabolism.</title>
        <authorList>
            <person name="Armbrust E.V."/>
            <person name="Berges J.A."/>
            <person name="Bowler C."/>
            <person name="Green B.R."/>
            <person name="Martinez D."/>
            <person name="Putnam N.H."/>
            <person name="Zhou S."/>
            <person name="Allen A.E."/>
            <person name="Apt K.E."/>
            <person name="Bechner M."/>
            <person name="Brzezinski M.A."/>
            <person name="Chaal B.K."/>
            <person name="Chiovitti A."/>
            <person name="Davis A.K."/>
            <person name="Demarest M.S."/>
            <person name="Detter J.C."/>
            <person name="Glavina T."/>
            <person name="Goodstein D."/>
            <person name="Hadi M.Z."/>
            <person name="Hellsten U."/>
            <person name="Hildebrand M."/>
            <person name="Jenkins B.D."/>
            <person name="Jurka J."/>
            <person name="Kapitonov V.V."/>
            <person name="Kroger N."/>
            <person name="Lau W.W."/>
            <person name="Lane T.W."/>
            <person name="Larimer F.W."/>
            <person name="Lippmeier J.C."/>
            <person name="Lucas S."/>
            <person name="Medina M."/>
            <person name="Montsant A."/>
            <person name="Obornik M."/>
            <person name="Parker M.S."/>
            <person name="Palenik B."/>
            <person name="Pazour G.J."/>
            <person name="Richardson P.M."/>
            <person name="Rynearson T.A."/>
            <person name="Saito M.A."/>
            <person name="Schwartz D.C."/>
            <person name="Thamatrakoln K."/>
            <person name="Valentin K."/>
            <person name="Vardi A."/>
            <person name="Wilkerson F.P."/>
            <person name="Rokhsar D.S."/>
        </authorList>
    </citation>
    <scope>NUCLEOTIDE SEQUENCE [LARGE SCALE GENOMIC DNA]</scope>
    <source>
        <strain evidence="8 9">CCMP1335</strain>
    </source>
</reference>
<evidence type="ECO:0000256" key="6">
    <source>
        <dbReference type="SAM" id="MobiDB-lite"/>
    </source>
</evidence>
<dbReference type="Gene3D" id="1.20.5.190">
    <property type="match status" value="9"/>
</dbReference>
<keyword evidence="3" id="KW-0677">Repeat</keyword>
<dbReference type="PANTHER" id="PTHR22706:SF1">
    <property type="entry name" value="ASSEMBLY FACTOR FOR SPINDLE MICROTUBULES"/>
    <property type="match status" value="1"/>
</dbReference>
<dbReference type="RefSeq" id="XP_002287403.1">
    <property type="nucleotide sequence ID" value="XM_002287367.1"/>
</dbReference>
<dbReference type="PROSITE" id="PS00019">
    <property type="entry name" value="ACTININ_1"/>
    <property type="match status" value="1"/>
</dbReference>
<dbReference type="GO" id="GO:0051295">
    <property type="term" value="P:establishment of meiotic spindle localization"/>
    <property type="evidence" value="ECO:0000318"/>
    <property type="project" value="GO_Central"/>
</dbReference>
<keyword evidence="9" id="KW-1185">Reference proteome</keyword>
<keyword evidence="2" id="KW-0963">Cytoplasm</keyword>
<evidence type="ECO:0000313" key="8">
    <source>
        <dbReference type="EMBL" id="EED94846.1"/>
    </source>
</evidence>
<dbReference type="Pfam" id="PF00307">
    <property type="entry name" value="CH"/>
    <property type="match status" value="2"/>
</dbReference>
<dbReference type="CDD" id="cd21223">
    <property type="entry name" value="CH_ASPM_rpt1"/>
    <property type="match status" value="1"/>
</dbReference>
<dbReference type="eggNOG" id="KOG0160">
    <property type="taxonomic scope" value="Eukaryota"/>
</dbReference>
<dbReference type="InterPro" id="IPR051185">
    <property type="entry name" value="ASPM"/>
</dbReference>
<dbReference type="GO" id="GO:0005516">
    <property type="term" value="F:calmodulin binding"/>
    <property type="evidence" value="ECO:0000318"/>
    <property type="project" value="GO_Central"/>
</dbReference>
<evidence type="ECO:0000256" key="5">
    <source>
        <dbReference type="ARBA" id="ARBA00023203"/>
    </source>
</evidence>
<feature type="compositionally biased region" description="Polar residues" evidence="6">
    <location>
        <begin position="1"/>
        <end position="11"/>
    </location>
</feature>
<dbReference type="eggNOG" id="KOG0165">
    <property type="taxonomic scope" value="Eukaryota"/>
</dbReference>
<protein>
    <recommendedName>
        <fullName evidence="7">Calponin-homology (CH) domain-containing protein</fullName>
    </recommendedName>
</protein>
<evidence type="ECO:0000259" key="7">
    <source>
        <dbReference type="PROSITE" id="PS50021"/>
    </source>
</evidence>
<evidence type="ECO:0000256" key="3">
    <source>
        <dbReference type="ARBA" id="ARBA00022737"/>
    </source>
</evidence>
<dbReference type="CDD" id="cd21224">
    <property type="entry name" value="CH_ASPM_rpt2"/>
    <property type="match status" value="1"/>
</dbReference>
<organism evidence="8 9">
    <name type="scientific">Thalassiosira pseudonana</name>
    <name type="common">Marine diatom</name>
    <name type="synonym">Cyclotella nana</name>
    <dbReference type="NCBI Taxonomy" id="35128"/>
    <lineage>
        <taxon>Eukaryota</taxon>
        <taxon>Sar</taxon>
        <taxon>Stramenopiles</taxon>
        <taxon>Ochrophyta</taxon>
        <taxon>Bacillariophyta</taxon>
        <taxon>Coscinodiscophyceae</taxon>
        <taxon>Thalassiosirophycidae</taxon>
        <taxon>Thalassiosirales</taxon>
        <taxon>Thalassiosiraceae</taxon>
        <taxon>Thalassiosira</taxon>
    </lineage>
</organism>
<dbReference type="OMA" id="WWRAKLL"/>
<dbReference type="Proteomes" id="UP000001449">
    <property type="component" value="Chromosome 2"/>
</dbReference>
<proteinExistence type="predicted"/>
<evidence type="ECO:0000313" key="9">
    <source>
        <dbReference type="Proteomes" id="UP000001449"/>
    </source>
</evidence>
<dbReference type="PaxDb" id="35128-Thaps2653"/>
<dbReference type="InterPro" id="IPR000048">
    <property type="entry name" value="IQ_motif_EF-hand-BS"/>
</dbReference>
<dbReference type="GO" id="GO:0003779">
    <property type="term" value="F:actin binding"/>
    <property type="evidence" value="ECO:0007669"/>
    <property type="project" value="UniProtKB-KW"/>
</dbReference>
<dbReference type="SUPFAM" id="SSF47576">
    <property type="entry name" value="Calponin-homology domain, CH-domain"/>
    <property type="match status" value="1"/>
</dbReference>
<dbReference type="HOGENOM" id="CLU_001580_1_0_1"/>
<dbReference type="GO" id="GO:0007051">
    <property type="term" value="P:spindle organization"/>
    <property type="evidence" value="ECO:0000318"/>
    <property type="project" value="GO_Central"/>
</dbReference>
<dbReference type="EMBL" id="CM000639">
    <property type="protein sequence ID" value="EED94846.1"/>
    <property type="molecule type" value="Genomic_DNA"/>
</dbReference>
<keyword evidence="4" id="KW-0112">Calmodulin-binding</keyword>
<evidence type="ECO:0000256" key="1">
    <source>
        <dbReference type="ARBA" id="ARBA00004496"/>
    </source>
</evidence>
<dbReference type="Gene3D" id="1.10.418.10">
    <property type="entry name" value="Calponin-like domain"/>
    <property type="match status" value="2"/>
</dbReference>
<name>B8BUZ6_THAPS</name>
<dbReference type="InterPro" id="IPR001715">
    <property type="entry name" value="CH_dom"/>
</dbReference>
<feature type="compositionally biased region" description="Polar residues" evidence="6">
    <location>
        <begin position="118"/>
        <end position="147"/>
    </location>
</feature>
<dbReference type="SUPFAM" id="SSF52540">
    <property type="entry name" value="P-loop containing nucleoside triphosphate hydrolases"/>
    <property type="match status" value="4"/>
</dbReference>
<dbReference type="SMART" id="SM00033">
    <property type="entry name" value="CH"/>
    <property type="match status" value="2"/>
</dbReference>
<dbReference type="STRING" id="35128.B8BUZ6"/>
<feature type="compositionally biased region" description="Low complexity" evidence="6">
    <location>
        <begin position="16"/>
        <end position="32"/>
    </location>
</feature>
<dbReference type="GeneID" id="7446665"/>
<feature type="region of interest" description="Disordered" evidence="6">
    <location>
        <begin position="1"/>
        <end position="147"/>
    </location>
</feature>
<evidence type="ECO:0000256" key="4">
    <source>
        <dbReference type="ARBA" id="ARBA00022860"/>
    </source>
</evidence>